<dbReference type="Gene3D" id="3.30.379.10">
    <property type="entry name" value="Chitobiase/beta-hexosaminidase domain 2-like"/>
    <property type="match status" value="1"/>
</dbReference>
<evidence type="ECO:0000259" key="10">
    <source>
        <dbReference type="Pfam" id="PF14845"/>
    </source>
</evidence>
<dbReference type="PANTHER" id="PTHR22600:SF3">
    <property type="entry name" value="BETA-HEXOSAMINIDASE FDL-RELATED"/>
    <property type="match status" value="1"/>
</dbReference>
<accession>A0A0T6BB39</accession>
<comment type="caution">
    <text evidence="11">The sequence shown here is derived from an EMBL/GenBank/DDBJ whole genome shotgun (WGS) entry which is preliminary data.</text>
</comment>
<reference evidence="11 12" key="1">
    <citation type="submission" date="2015-09" db="EMBL/GenBank/DDBJ databases">
        <title>Draft genome of the scarab beetle Oryctes borbonicus.</title>
        <authorList>
            <person name="Meyer J.M."/>
            <person name="Markov G.V."/>
            <person name="Baskaran P."/>
            <person name="Herrmann M."/>
            <person name="Sommer R.J."/>
            <person name="Roedelsperger C."/>
        </authorList>
    </citation>
    <scope>NUCLEOTIDE SEQUENCE [LARGE SCALE GENOMIC DNA]</scope>
    <source>
        <strain evidence="11">OB123</strain>
        <tissue evidence="11">Whole animal</tissue>
    </source>
</reference>
<evidence type="ECO:0000256" key="1">
    <source>
        <dbReference type="ARBA" id="ARBA00001231"/>
    </source>
</evidence>
<keyword evidence="6 7" id="KW-0326">Glycosidase</keyword>
<dbReference type="GO" id="GO:0005886">
    <property type="term" value="C:plasma membrane"/>
    <property type="evidence" value="ECO:0007669"/>
    <property type="project" value="TreeGrafter"/>
</dbReference>
<comment type="similarity">
    <text evidence="2 7">Belongs to the glycosyl hydrolase 20 family.</text>
</comment>
<feature type="domain" description="Glycoside hydrolase family 20 catalytic" evidence="9">
    <location>
        <begin position="264"/>
        <end position="607"/>
    </location>
</feature>
<evidence type="ECO:0000256" key="8">
    <source>
        <dbReference type="PIRSR" id="PIRSR001093-1"/>
    </source>
</evidence>
<keyword evidence="4 7" id="KW-0378">Hydrolase</keyword>
<evidence type="ECO:0000256" key="6">
    <source>
        <dbReference type="ARBA" id="ARBA00023295"/>
    </source>
</evidence>
<evidence type="ECO:0000256" key="5">
    <source>
        <dbReference type="ARBA" id="ARBA00023180"/>
    </source>
</evidence>
<gene>
    <name evidence="11" type="ORF">AMK59_1566</name>
</gene>
<proteinExistence type="inferred from homology"/>
<dbReference type="FunFam" id="3.20.20.80:FF:000063">
    <property type="entry name" value="Beta-hexosaminidase"/>
    <property type="match status" value="1"/>
</dbReference>
<keyword evidence="3" id="KW-0732">Signal</keyword>
<dbReference type="Pfam" id="PF14845">
    <property type="entry name" value="Glycohydro_20b2"/>
    <property type="match status" value="1"/>
</dbReference>
<dbReference type="InterPro" id="IPR029018">
    <property type="entry name" value="Hex-like_dom2"/>
</dbReference>
<dbReference type="SUPFAM" id="SSF51445">
    <property type="entry name" value="(Trans)glycosidases"/>
    <property type="match status" value="1"/>
</dbReference>
<evidence type="ECO:0000256" key="7">
    <source>
        <dbReference type="PIRNR" id="PIRNR001093"/>
    </source>
</evidence>
<dbReference type="Pfam" id="PF00728">
    <property type="entry name" value="Glyco_hydro_20"/>
    <property type="match status" value="1"/>
</dbReference>
<evidence type="ECO:0000313" key="11">
    <source>
        <dbReference type="EMBL" id="KRT84478.1"/>
    </source>
</evidence>
<protein>
    <recommendedName>
        <fullName evidence="7">Beta-hexosaminidase</fullName>
        <ecNumber evidence="7">3.2.1.52</ecNumber>
    </recommendedName>
</protein>
<keyword evidence="5" id="KW-0325">Glycoprotein</keyword>
<evidence type="ECO:0000259" key="9">
    <source>
        <dbReference type="Pfam" id="PF00728"/>
    </source>
</evidence>
<dbReference type="CDD" id="cd06562">
    <property type="entry name" value="GH20_HexA_HexB-like"/>
    <property type="match status" value="1"/>
</dbReference>
<dbReference type="InterPro" id="IPR025705">
    <property type="entry name" value="Beta_hexosaminidase_sua/sub"/>
</dbReference>
<name>A0A0T6BB39_9SCAR</name>
<dbReference type="Gene3D" id="3.20.20.80">
    <property type="entry name" value="Glycosidases"/>
    <property type="match status" value="1"/>
</dbReference>
<comment type="catalytic activity">
    <reaction evidence="1 7">
        <text>Hydrolysis of terminal non-reducing N-acetyl-D-hexosamine residues in N-acetyl-beta-D-hexosaminides.</text>
        <dbReference type="EC" id="3.2.1.52"/>
    </reaction>
</comment>
<dbReference type="SUPFAM" id="SSF55545">
    <property type="entry name" value="beta-N-acetylhexosaminidase-like domain"/>
    <property type="match status" value="1"/>
</dbReference>
<evidence type="ECO:0000313" key="12">
    <source>
        <dbReference type="Proteomes" id="UP000051574"/>
    </source>
</evidence>
<evidence type="ECO:0000256" key="2">
    <source>
        <dbReference type="ARBA" id="ARBA00006285"/>
    </source>
</evidence>
<dbReference type="GO" id="GO:0030203">
    <property type="term" value="P:glycosaminoglycan metabolic process"/>
    <property type="evidence" value="ECO:0007669"/>
    <property type="project" value="TreeGrafter"/>
</dbReference>
<dbReference type="Proteomes" id="UP000051574">
    <property type="component" value="Unassembled WGS sequence"/>
</dbReference>
<dbReference type="GO" id="GO:0005975">
    <property type="term" value="P:carbohydrate metabolic process"/>
    <property type="evidence" value="ECO:0007669"/>
    <property type="project" value="InterPro"/>
</dbReference>
<dbReference type="PANTHER" id="PTHR22600">
    <property type="entry name" value="BETA-HEXOSAMINIDASE"/>
    <property type="match status" value="1"/>
</dbReference>
<evidence type="ECO:0000256" key="3">
    <source>
        <dbReference type="ARBA" id="ARBA00022729"/>
    </source>
</evidence>
<evidence type="ECO:0000256" key="4">
    <source>
        <dbReference type="ARBA" id="ARBA00022801"/>
    </source>
</evidence>
<keyword evidence="12" id="KW-1185">Reference proteome</keyword>
<sequence>MLPFETEAYKMSYVRIKIMKASDLRRALVLLLLLCGVLMVYFFSQQTSRLNIPHLPDTLDSVDSQSAYAAAVKTDARWTWACTKDHCEKVSAATADRIQSLTTCNMLCGNGPKVWPVPSLPSKIGTQSVAFQIQQIQLESFSKKTTFGYVEHAFNAFNNSVASYMQKRDDDLAQIRSEIDNFIVKITVVFAHIVKLRLSTDESYNLTVNLNGKNIVATIQAKTVFGARHGLETLSQLIWWDELDSGGTLKIVSSAAIQDKPLMPYRGIMLDTSRNFISLNAIKRVINGMAANKLNVFHWHVSDSQSFPLEIPSVPQMHRYGAYQNDMVYSAREVTELVDYARLRGVRIVIEIDTPAHAGNGWTWGPQENLGELAVCVNAQPWFMFCGEPPCGQLNPENPQVYEVLERIYRDIIKMTGEDEIFHIGGDEVNLDCWEQYLFKNLTSTNYTDLHNLWGEFTLKILNRLDQANGGKRPTHIIAWSSNLSRRPYNMKYFDKDNIIIQSWGASDWSETRELIADGYKVILSHVNAWYLDCGFGRWRERGEAACDPYRSWQTVYIHQPWSYDPLYKSHTLGAEACLWSEQLDELSLDARLWPRAAAFAERVWSDPKVDPDTYGITESVYTRLTMQRDRMMARGFGVEALWPRWCTQNPGMCL</sequence>
<dbReference type="GO" id="GO:0016231">
    <property type="term" value="F:beta-N-acetylglucosaminidase activity"/>
    <property type="evidence" value="ECO:0007669"/>
    <property type="project" value="TreeGrafter"/>
</dbReference>
<dbReference type="InterPro" id="IPR017853">
    <property type="entry name" value="GH"/>
</dbReference>
<dbReference type="PIRSF" id="PIRSF001093">
    <property type="entry name" value="B-hxosamndse_ab_euk"/>
    <property type="match status" value="1"/>
</dbReference>
<feature type="domain" description="Beta-hexosaminidase eukaryotic type N-terminal" evidence="10">
    <location>
        <begin position="114"/>
        <end position="237"/>
    </location>
</feature>
<organism evidence="11 12">
    <name type="scientific">Oryctes borbonicus</name>
    <dbReference type="NCBI Taxonomy" id="1629725"/>
    <lineage>
        <taxon>Eukaryota</taxon>
        <taxon>Metazoa</taxon>
        <taxon>Ecdysozoa</taxon>
        <taxon>Arthropoda</taxon>
        <taxon>Hexapoda</taxon>
        <taxon>Insecta</taxon>
        <taxon>Pterygota</taxon>
        <taxon>Neoptera</taxon>
        <taxon>Endopterygota</taxon>
        <taxon>Coleoptera</taxon>
        <taxon>Polyphaga</taxon>
        <taxon>Scarabaeiformia</taxon>
        <taxon>Scarabaeidae</taxon>
        <taxon>Dynastinae</taxon>
        <taxon>Oryctes</taxon>
    </lineage>
</organism>
<dbReference type="EC" id="3.2.1.52" evidence="7"/>
<dbReference type="PRINTS" id="PR00738">
    <property type="entry name" value="GLHYDRLASE20"/>
</dbReference>
<dbReference type="EMBL" id="LJIG01002462">
    <property type="protein sequence ID" value="KRT84478.1"/>
    <property type="molecule type" value="Genomic_DNA"/>
</dbReference>
<dbReference type="OrthoDB" id="428480at2759"/>
<feature type="active site" description="Proton donor" evidence="8">
    <location>
        <position position="428"/>
    </location>
</feature>
<dbReference type="AlphaFoldDB" id="A0A0T6BB39"/>
<dbReference type="InterPro" id="IPR029019">
    <property type="entry name" value="HEX_eukaryotic_N"/>
</dbReference>
<dbReference type="InterPro" id="IPR015883">
    <property type="entry name" value="Glyco_hydro_20_cat"/>
</dbReference>